<feature type="signal peptide" evidence="2">
    <location>
        <begin position="1"/>
        <end position="23"/>
    </location>
</feature>
<dbReference type="Gene3D" id="3.40.190.10">
    <property type="entry name" value="Periplasmic binding protein-like II"/>
    <property type="match status" value="1"/>
</dbReference>
<feature type="chain" id="PRO_5035318921" evidence="2">
    <location>
        <begin position="24"/>
        <end position="325"/>
    </location>
</feature>
<dbReference type="Proteomes" id="UP000597507">
    <property type="component" value="Unassembled WGS sequence"/>
</dbReference>
<gene>
    <name evidence="3" type="ORF">GCM10010964_21370</name>
</gene>
<dbReference type="PANTHER" id="PTHR42928:SF5">
    <property type="entry name" value="BLR1237 PROTEIN"/>
    <property type="match status" value="1"/>
</dbReference>
<evidence type="ECO:0000313" key="3">
    <source>
        <dbReference type="EMBL" id="GGG33196.1"/>
    </source>
</evidence>
<dbReference type="RefSeq" id="WP_188900004.1">
    <property type="nucleotide sequence ID" value="NZ_BMKS01000005.1"/>
</dbReference>
<dbReference type="SUPFAM" id="SSF53850">
    <property type="entry name" value="Periplasmic binding protein-like II"/>
    <property type="match status" value="1"/>
</dbReference>
<reference evidence="3 4" key="1">
    <citation type="journal article" date="2014" name="Int. J. Syst. Evol. Microbiol.">
        <title>Complete genome sequence of Corynebacterium casei LMG S-19264T (=DSM 44701T), isolated from a smear-ripened cheese.</title>
        <authorList>
            <consortium name="US DOE Joint Genome Institute (JGI-PGF)"/>
            <person name="Walter F."/>
            <person name="Albersmeier A."/>
            <person name="Kalinowski J."/>
            <person name="Ruckert C."/>
        </authorList>
    </citation>
    <scope>NUCLEOTIDE SEQUENCE [LARGE SCALE GENOMIC DNA]</scope>
    <source>
        <strain evidence="3 4">CGMCC 1.16330</strain>
    </source>
</reference>
<evidence type="ECO:0000256" key="2">
    <source>
        <dbReference type="SAM" id="SignalP"/>
    </source>
</evidence>
<evidence type="ECO:0000256" key="1">
    <source>
        <dbReference type="ARBA" id="ARBA00006987"/>
    </source>
</evidence>
<organism evidence="3 4">
    <name type="scientific">Caldovatus sediminis</name>
    <dbReference type="NCBI Taxonomy" id="2041189"/>
    <lineage>
        <taxon>Bacteria</taxon>
        <taxon>Pseudomonadati</taxon>
        <taxon>Pseudomonadota</taxon>
        <taxon>Alphaproteobacteria</taxon>
        <taxon>Acetobacterales</taxon>
        <taxon>Roseomonadaceae</taxon>
        <taxon>Caldovatus</taxon>
    </lineage>
</organism>
<comment type="similarity">
    <text evidence="1">Belongs to the UPF0065 (bug) family.</text>
</comment>
<keyword evidence="4" id="KW-1185">Reference proteome</keyword>
<dbReference type="AlphaFoldDB" id="A0A8J3EDR9"/>
<dbReference type="EMBL" id="BMKS01000005">
    <property type="protein sequence ID" value="GGG33196.1"/>
    <property type="molecule type" value="Genomic_DNA"/>
</dbReference>
<proteinExistence type="inferred from homology"/>
<protein>
    <submittedName>
        <fullName evidence="3">MFS transporter</fullName>
    </submittedName>
</protein>
<dbReference type="InterPro" id="IPR042100">
    <property type="entry name" value="Bug_dom1"/>
</dbReference>
<accession>A0A8J3EDR9</accession>
<sequence>MKRRPLLLLAASAAAATPVAARAQQAARYPSRPVRIVVPFAAGGVIDVVARILGDPLSALLGQPVVVENLPGAGSTIGARAVARAAPDGHTLLLNGAAQSVIPVLYPEAGFDALADFTPIALVGDQSFLVCVHPSVPANDVASLLAWLRERRDEATFATTGVGAASHLAGELLKRLAGVEFTVVTYRGTPAAVSDLLAGRVNFMIDSQTLLAPLVRDGRLRALAVTTMRRSRLLADLPTLHEAGVAGYSASSWQALYGPAGLPAEVVETVSRAVLRALEDPEVQRRLAEVGVDPMPGDPATAARHLRAETEKWTPILRATGARPG</sequence>
<evidence type="ECO:0000313" key="4">
    <source>
        <dbReference type="Proteomes" id="UP000597507"/>
    </source>
</evidence>
<dbReference type="PANTHER" id="PTHR42928">
    <property type="entry name" value="TRICARBOXYLATE-BINDING PROTEIN"/>
    <property type="match status" value="1"/>
</dbReference>
<keyword evidence="2" id="KW-0732">Signal</keyword>
<dbReference type="Pfam" id="PF03401">
    <property type="entry name" value="TctC"/>
    <property type="match status" value="1"/>
</dbReference>
<dbReference type="PIRSF" id="PIRSF017082">
    <property type="entry name" value="YflP"/>
    <property type="match status" value="1"/>
</dbReference>
<name>A0A8J3EDR9_9PROT</name>
<dbReference type="Gene3D" id="3.40.190.150">
    <property type="entry name" value="Bordetella uptake gene, domain 1"/>
    <property type="match status" value="1"/>
</dbReference>
<comment type="caution">
    <text evidence="3">The sequence shown here is derived from an EMBL/GenBank/DDBJ whole genome shotgun (WGS) entry which is preliminary data.</text>
</comment>
<dbReference type="CDD" id="cd13578">
    <property type="entry name" value="PBP2_Bug27"/>
    <property type="match status" value="1"/>
</dbReference>
<dbReference type="InterPro" id="IPR005064">
    <property type="entry name" value="BUG"/>
</dbReference>